<proteinExistence type="predicted"/>
<name>A0A0E3GRJ5_CLOSL</name>
<protein>
    <submittedName>
        <fullName evidence="1">Uncharacterized protein</fullName>
    </submittedName>
</protein>
<keyword evidence="2" id="KW-1185">Reference proteome</keyword>
<reference evidence="1 2" key="1">
    <citation type="journal article" date="2015" name="J. Biotechnol.">
        <title>Complete genome sequence of a malodorant-producing acetogen, Clostridium scatologenes ATCC 25775(T).</title>
        <authorList>
            <person name="Zhu Z."/>
            <person name="Guo T."/>
            <person name="Zheng H."/>
            <person name="Song T."/>
            <person name="Ouyang P."/>
            <person name="Xie J."/>
        </authorList>
    </citation>
    <scope>NUCLEOTIDE SEQUENCE [LARGE SCALE GENOMIC DNA]</scope>
    <source>
        <strain evidence="1 2">ATCC 25775</strain>
    </source>
</reference>
<dbReference type="Proteomes" id="UP000033115">
    <property type="component" value="Chromosome"/>
</dbReference>
<dbReference type="EMBL" id="CP009933">
    <property type="protein sequence ID" value="AKA70431.1"/>
    <property type="molecule type" value="Genomic_DNA"/>
</dbReference>
<sequence length="95" mass="11150">MNNLNEDKELLEKIYFELESGKTLTEERKEELIEIIDNLENKFNNDVTKKNTLIEIKNKLKGIEIGKDEINIKKFILDSIKGVINLLTSFPWIQL</sequence>
<dbReference type="KEGG" id="csq:CSCA_3306"/>
<organism evidence="1 2">
    <name type="scientific">Clostridium scatologenes</name>
    <dbReference type="NCBI Taxonomy" id="1548"/>
    <lineage>
        <taxon>Bacteria</taxon>
        <taxon>Bacillati</taxon>
        <taxon>Bacillota</taxon>
        <taxon>Clostridia</taxon>
        <taxon>Eubacteriales</taxon>
        <taxon>Clostridiaceae</taxon>
        <taxon>Clostridium</taxon>
    </lineage>
</organism>
<evidence type="ECO:0000313" key="1">
    <source>
        <dbReference type="EMBL" id="AKA70431.1"/>
    </source>
</evidence>
<dbReference type="HOGENOM" id="CLU_2367924_0_0_9"/>
<accession>A0A0E3GRJ5</accession>
<evidence type="ECO:0000313" key="2">
    <source>
        <dbReference type="Proteomes" id="UP000033115"/>
    </source>
</evidence>
<gene>
    <name evidence="1" type="ORF">CSCA_3306</name>
</gene>
<dbReference type="AlphaFoldDB" id="A0A0E3GRJ5"/>
<dbReference type="STRING" id="1548.CSCA_3306"/>
<dbReference type="RefSeq" id="WP_029163171.1">
    <property type="nucleotide sequence ID" value="NZ_CP009933.1"/>
</dbReference>